<accession>A0A944GQ49</accession>
<name>A0A944GQ49_9HYPH</name>
<reference evidence="1" key="2">
    <citation type="journal article" date="2021" name="Microorganisms">
        <title>Bacterial Dimethylsulfoniopropionate Biosynthesis in the East China Sea.</title>
        <authorList>
            <person name="Liu J."/>
            <person name="Zhang Y."/>
            <person name="Liu J."/>
            <person name="Zhong H."/>
            <person name="Williams B.T."/>
            <person name="Zheng Y."/>
            <person name="Curson A.R.J."/>
            <person name="Sun C."/>
            <person name="Sun H."/>
            <person name="Song D."/>
            <person name="Wagner Mackenzie B."/>
            <person name="Bermejo Martinez A."/>
            <person name="Todd J.D."/>
            <person name="Zhang X.H."/>
        </authorList>
    </citation>
    <scope>NUCLEOTIDE SEQUENCE</scope>
    <source>
        <strain evidence="1">AESS21</strain>
    </source>
</reference>
<dbReference type="AlphaFoldDB" id="A0A944GQ49"/>
<dbReference type="PANTHER" id="PTHR30143:SF0">
    <property type="entry name" value="2-KETO-4-PENTENOATE HYDRATASE"/>
    <property type="match status" value="1"/>
</dbReference>
<organism evidence="1 2">
    <name type="scientific">Roseibium polysiphoniae</name>
    <dbReference type="NCBI Taxonomy" id="2571221"/>
    <lineage>
        <taxon>Bacteria</taxon>
        <taxon>Pseudomonadati</taxon>
        <taxon>Pseudomonadota</taxon>
        <taxon>Alphaproteobacteria</taxon>
        <taxon>Hyphomicrobiales</taxon>
        <taxon>Stappiaceae</taxon>
        <taxon>Roseibium</taxon>
    </lineage>
</organism>
<sequence length="245" mass="26621">MSIEAAAQLIVEARRERTTLARLPKSCRLGSEADGYAVQKAVAGALGLAVAGWKVAARSSNSGVAAPIFAGTVHQAPVTLPHVNALETEIAFKLKHDLPLRYRQPYSRQEILHAIQSVALAFELVDWRLTAVDLDLPERVADCFANAGLVLGMVRPFIGDISSPVKELSLFRNQTPEPFEAKDIDPVESIRAYVNFGGDTLGGLKAGHWVITGSLSGIQKVSCPETWTARWRDELEVSLRIDPKA</sequence>
<dbReference type="Proteomes" id="UP000705379">
    <property type="component" value="Unassembled WGS sequence"/>
</dbReference>
<dbReference type="PANTHER" id="PTHR30143">
    <property type="entry name" value="ACID HYDRATASE"/>
    <property type="match status" value="1"/>
</dbReference>
<evidence type="ECO:0000313" key="2">
    <source>
        <dbReference type="Proteomes" id="UP000705379"/>
    </source>
</evidence>
<evidence type="ECO:0000313" key="1">
    <source>
        <dbReference type="EMBL" id="MBS8258592.1"/>
    </source>
</evidence>
<dbReference type="GO" id="GO:0008684">
    <property type="term" value="F:2-oxopent-4-enoate hydratase activity"/>
    <property type="evidence" value="ECO:0007669"/>
    <property type="project" value="TreeGrafter"/>
</dbReference>
<proteinExistence type="predicted"/>
<dbReference type="InterPro" id="IPR036663">
    <property type="entry name" value="Fumarylacetoacetase_C_sf"/>
</dbReference>
<dbReference type="SUPFAM" id="SSF56529">
    <property type="entry name" value="FAH"/>
    <property type="match status" value="1"/>
</dbReference>
<dbReference type="GO" id="GO:0005737">
    <property type="term" value="C:cytoplasm"/>
    <property type="evidence" value="ECO:0007669"/>
    <property type="project" value="TreeGrafter"/>
</dbReference>
<dbReference type="Gene3D" id="3.90.850.10">
    <property type="entry name" value="Fumarylacetoacetase-like, C-terminal domain"/>
    <property type="match status" value="1"/>
</dbReference>
<reference evidence="1" key="1">
    <citation type="submission" date="2018-08" db="EMBL/GenBank/DDBJ databases">
        <authorList>
            <person name="Jin W."/>
            <person name="Wang H."/>
            <person name="Yang Y."/>
            <person name="Li M."/>
            <person name="Liu J."/>
        </authorList>
    </citation>
    <scope>NUCLEOTIDE SEQUENCE</scope>
    <source>
        <strain evidence="1">AESS21</strain>
    </source>
</reference>
<comment type="caution">
    <text evidence="1">The sequence shown here is derived from an EMBL/GenBank/DDBJ whole genome shotgun (WGS) entry which is preliminary data.</text>
</comment>
<protein>
    <submittedName>
        <fullName evidence="1">2-keto-4-pentenoate hydratase</fullName>
    </submittedName>
</protein>
<dbReference type="InterPro" id="IPR050772">
    <property type="entry name" value="Hydratase-Decarb/MhpD_sf"/>
</dbReference>
<dbReference type="RefSeq" id="WP_213214379.1">
    <property type="nucleotide sequence ID" value="NZ_QTKU01000001.1"/>
</dbReference>
<gene>
    <name evidence="1" type="ORF">DYI23_00045</name>
</gene>
<dbReference type="EMBL" id="QTKU01000001">
    <property type="protein sequence ID" value="MBS8258592.1"/>
    <property type="molecule type" value="Genomic_DNA"/>
</dbReference>